<dbReference type="SUPFAM" id="SSF46689">
    <property type="entry name" value="Homeodomain-like"/>
    <property type="match status" value="2"/>
</dbReference>
<feature type="domain" description="HTH araC/xylS-type" evidence="4">
    <location>
        <begin position="203"/>
        <end position="301"/>
    </location>
</feature>
<dbReference type="PANTHER" id="PTHR46796:SF13">
    <property type="entry name" value="HTH-TYPE TRANSCRIPTIONAL ACTIVATOR RHAS"/>
    <property type="match status" value="1"/>
</dbReference>
<reference evidence="6" key="1">
    <citation type="journal article" date="2019" name="Int. J. Syst. Evol. Microbiol.">
        <title>The Global Catalogue of Microorganisms (GCM) 10K type strain sequencing project: providing services to taxonomists for standard genome sequencing and annotation.</title>
        <authorList>
            <consortium name="The Broad Institute Genomics Platform"/>
            <consortium name="The Broad Institute Genome Sequencing Center for Infectious Disease"/>
            <person name="Wu L."/>
            <person name="Ma J."/>
        </authorList>
    </citation>
    <scope>NUCLEOTIDE SEQUENCE [LARGE SCALE GENOMIC DNA]</scope>
    <source>
        <strain evidence="6">JCM 11496</strain>
    </source>
</reference>
<evidence type="ECO:0000259" key="4">
    <source>
        <dbReference type="PROSITE" id="PS01124"/>
    </source>
</evidence>
<proteinExistence type="predicted"/>
<dbReference type="InterPro" id="IPR050204">
    <property type="entry name" value="AraC_XylS_family_regulators"/>
</dbReference>
<evidence type="ECO:0000313" key="6">
    <source>
        <dbReference type="Proteomes" id="UP001597307"/>
    </source>
</evidence>
<dbReference type="SMART" id="SM00342">
    <property type="entry name" value="HTH_ARAC"/>
    <property type="match status" value="1"/>
</dbReference>
<evidence type="ECO:0000313" key="5">
    <source>
        <dbReference type="EMBL" id="MFD1848067.1"/>
    </source>
</evidence>
<dbReference type="Proteomes" id="UP001597307">
    <property type="component" value="Unassembled WGS sequence"/>
</dbReference>
<organism evidence="5 6">
    <name type="scientific">Arthrobacter flavus</name>
    <dbReference type="NCBI Taxonomy" id="95172"/>
    <lineage>
        <taxon>Bacteria</taxon>
        <taxon>Bacillati</taxon>
        <taxon>Actinomycetota</taxon>
        <taxon>Actinomycetes</taxon>
        <taxon>Micrococcales</taxon>
        <taxon>Micrococcaceae</taxon>
        <taxon>Arthrobacter</taxon>
    </lineage>
</organism>
<keyword evidence="1" id="KW-0805">Transcription regulation</keyword>
<sequence>MDVLADLLDRARARGAAFASTSISRAEWGLRFTPSRLSIHVMIAGEGTITTSTGEHVLRPGDIAAIRTTDPYSLSAGPSAHIVDLPQFLASPDTKETDGVFVVQGEGPITTFLCGAYLFEGDLCSSLLEGLPEVIIVRAEHGAPTSSVVQLIEHELRTISPGKQTVLDRLLDVLLISVMRHQFSSHPQGAPTWYTALRDPAVKTALQAIHGSPAEPMTVASLARLANVSRATLAQRFTALVGVPPLTYLTSWRLLLAKERLRESDEPLHLIARGVGYGSPYAFGAAFKRETGTAPGMWRNIHRPVIRPF</sequence>
<dbReference type="InterPro" id="IPR032783">
    <property type="entry name" value="AraC_lig"/>
</dbReference>
<name>A0ABW4QBE6_9MICC</name>
<dbReference type="Gene3D" id="1.10.10.60">
    <property type="entry name" value="Homeodomain-like"/>
    <property type="match status" value="1"/>
</dbReference>
<dbReference type="PROSITE" id="PS01124">
    <property type="entry name" value="HTH_ARAC_FAMILY_2"/>
    <property type="match status" value="1"/>
</dbReference>
<evidence type="ECO:0000256" key="1">
    <source>
        <dbReference type="ARBA" id="ARBA00023015"/>
    </source>
</evidence>
<keyword evidence="2" id="KW-0238">DNA-binding</keyword>
<gene>
    <name evidence="5" type="ORF">ACFSFX_15880</name>
</gene>
<dbReference type="Pfam" id="PF12833">
    <property type="entry name" value="HTH_18"/>
    <property type="match status" value="1"/>
</dbReference>
<keyword evidence="3" id="KW-0804">Transcription</keyword>
<dbReference type="RefSeq" id="WP_343881494.1">
    <property type="nucleotide sequence ID" value="NZ_BAAAIJ010000059.1"/>
</dbReference>
<dbReference type="InterPro" id="IPR018060">
    <property type="entry name" value="HTH_AraC"/>
</dbReference>
<comment type="caution">
    <text evidence="5">The sequence shown here is derived from an EMBL/GenBank/DDBJ whole genome shotgun (WGS) entry which is preliminary data.</text>
</comment>
<keyword evidence="6" id="KW-1185">Reference proteome</keyword>
<dbReference type="Pfam" id="PF12852">
    <property type="entry name" value="Cupin_6"/>
    <property type="match status" value="1"/>
</dbReference>
<protein>
    <submittedName>
        <fullName evidence="5">Cupin domain-containing protein</fullName>
    </submittedName>
</protein>
<accession>A0ABW4QBE6</accession>
<dbReference type="EMBL" id="JBHUGA010000067">
    <property type="protein sequence ID" value="MFD1848067.1"/>
    <property type="molecule type" value="Genomic_DNA"/>
</dbReference>
<evidence type="ECO:0000256" key="2">
    <source>
        <dbReference type="ARBA" id="ARBA00023125"/>
    </source>
</evidence>
<dbReference type="PANTHER" id="PTHR46796">
    <property type="entry name" value="HTH-TYPE TRANSCRIPTIONAL ACTIVATOR RHAS-RELATED"/>
    <property type="match status" value="1"/>
</dbReference>
<dbReference type="InterPro" id="IPR009057">
    <property type="entry name" value="Homeodomain-like_sf"/>
</dbReference>
<evidence type="ECO:0000256" key="3">
    <source>
        <dbReference type="ARBA" id="ARBA00023163"/>
    </source>
</evidence>